<dbReference type="PROSITE" id="PS50125">
    <property type="entry name" value="GUANYLATE_CYCLASE_2"/>
    <property type="match status" value="1"/>
</dbReference>
<accession>A0A3S0SB11</accession>
<dbReference type="PANTHER" id="PTHR16305:SF28">
    <property type="entry name" value="GUANYLATE CYCLASE DOMAIN-CONTAINING PROTEIN"/>
    <property type="match status" value="1"/>
</dbReference>
<dbReference type="InterPro" id="IPR011990">
    <property type="entry name" value="TPR-like_helical_dom_sf"/>
</dbReference>
<name>A0A3S0SB11_9GAMM</name>
<keyword evidence="1" id="KW-0547">Nucleotide-binding</keyword>
<dbReference type="SUPFAM" id="SSF52540">
    <property type="entry name" value="P-loop containing nucleoside triphosphate hydrolases"/>
    <property type="match status" value="1"/>
</dbReference>
<dbReference type="Proteomes" id="UP000274358">
    <property type="component" value="Unassembled WGS sequence"/>
</dbReference>
<gene>
    <name evidence="4" type="ORF">EKH80_06540</name>
</gene>
<keyword evidence="2" id="KW-0067">ATP-binding</keyword>
<dbReference type="GO" id="GO:0005737">
    <property type="term" value="C:cytoplasm"/>
    <property type="evidence" value="ECO:0007669"/>
    <property type="project" value="TreeGrafter"/>
</dbReference>
<dbReference type="InterPro" id="IPR001054">
    <property type="entry name" value="A/G_cyclase"/>
</dbReference>
<dbReference type="InterPro" id="IPR041664">
    <property type="entry name" value="AAA_16"/>
</dbReference>
<dbReference type="Gene3D" id="3.30.70.1230">
    <property type="entry name" value="Nucleotide cyclase"/>
    <property type="match status" value="1"/>
</dbReference>
<comment type="caution">
    <text evidence="4">The sequence shown here is derived from an EMBL/GenBank/DDBJ whole genome shotgun (WGS) entry which is preliminary data.</text>
</comment>
<dbReference type="GO" id="GO:0005524">
    <property type="term" value="F:ATP binding"/>
    <property type="evidence" value="ECO:0007669"/>
    <property type="project" value="UniProtKB-KW"/>
</dbReference>
<dbReference type="PANTHER" id="PTHR16305">
    <property type="entry name" value="TESTICULAR SOLUBLE ADENYLYL CYCLASE"/>
    <property type="match status" value="1"/>
</dbReference>
<dbReference type="InterPro" id="IPR005158">
    <property type="entry name" value="BTAD"/>
</dbReference>
<dbReference type="Pfam" id="PF03704">
    <property type="entry name" value="BTAD"/>
    <property type="match status" value="1"/>
</dbReference>
<evidence type="ECO:0000256" key="1">
    <source>
        <dbReference type="ARBA" id="ARBA00022741"/>
    </source>
</evidence>
<dbReference type="Gene3D" id="1.25.40.10">
    <property type="entry name" value="Tetratricopeptide repeat domain"/>
    <property type="match status" value="2"/>
</dbReference>
<feature type="domain" description="Guanylate cyclase" evidence="3">
    <location>
        <begin position="360"/>
        <end position="414"/>
    </location>
</feature>
<protein>
    <recommendedName>
        <fullName evidence="3">Guanylate cyclase domain-containing protein</fullName>
    </recommendedName>
</protein>
<reference evidence="4 5" key="1">
    <citation type="submission" date="2018-12" db="EMBL/GenBank/DDBJ databases">
        <title>Dyella dinghuensis sp. nov. DHOA06 and Dyella choica sp. nov. 4M-K27, isolated from forest soil.</title>
        <authorList>
            <person name="Qiu L.-H."/>
            <person name="Gao Z.-H."/>
        </authorList>
    </citation>
    <scope>NUCLEOTIDE SEQUENCE [LARGE SCALE GENOMIC DNA]</scope>
    <source>
        <strain evidence="4 5">4M-K27</strain>
    </source>
</reference>
<evidence type="ECO:0000313" key="5">
    <source>
        <dbReference type="Proteomes" id="UP000274358"/>
    </source>
</evidence>
<proteinExistence type="predicted"/>
<dbReference type="Gene3D" id="3.40.50.300">
    <property type="entry name" value="P-loop containing nucleotide triphosphate hydrolases"/>
    <property type="match status" value="1"/>
</dbReference>
<dbReference type="Pfam" id="PF13191">
    <property type="entry name" value="AAA_16"/>
    <property type="match status" value="1"/>
</dbReference>
<evidence type="ECO:0000256" key="2">
    <source>
        <dbReference type="ARBA" id="ARBA00022840"/>
    </source>
</evidence>
<dbReference type="EMBL" id="RYYV01000004">
    <property type="protein sequence ID" value="RUL77534.1"/>
    <property type="molecule type" value="Genomic_DNA"/>
</dbReference>
<dbReference type="GO" id="GO:0009190">
    <property type="term" value="P:cyclic nucleotide biosynthetic process"/>
    <property type="evidence" value="ECO:0007669"/>
    <property type="project" value="InterPro"/>
</dbReference>
<dbReference type="SUPFAM" id="SSF55073">
    <property type="entry name" value="Nucleotide cyclase"/>
    <property type="match status" value="1"/>
</dbReference>
<dbReference type="GO" id="GO:0035556">
    <property type="term" value="P:intracellular signal transduction"/>
    <property type="evidence" value="ECO:0007669"/>
    <property type="project" value="InterPro"/>
</dbReference>
<dbReference type="InterPro" id="IPR029787">
    <property type="entry name" value="Nucleotide_cyclase"/>
</dbReference>
<organism evidence="4 5">
    <name type="scientific">Dyella choica</name>
    <dbReference type="NCBI Taxonomy" id="1927959"/>
    <lineage>
        <taxon>Bacteria</taxon>
        <taxon>Pseudomonadati</taxon>
        <taxon>Pseudomonadota</taxon>
        <taxon>Gammaproteobacteria</taxon>
        <taxon>Lysobacterales</taxon>
        <taxon>Rhodanobacteraceae</taxon>
        <taxon>Dyella</taxon>
    </lineage>
</organism>
<dbReference type="SMART" id="SM01043">
    <property type="entry name" value="BTAD"/>
    <property type="match status" value="1"/>
</dbReference>
<evidence type="ECO:0000259" key="3">
    <source>
        <dbReference type="PROSITE" id="PS50125"/>
    </source>
</evidence>
<dbReference type="SUPFAM" id="SSF48452">
    <property type="entry name" value="TPR-like"/>
    <property type="match status" value="2"/>
</dbReference>
<dbReference type="InterPro" id="IPR027417">
    <property type="entry name" value="P-loop_NTPase"/>
</dbReference>
<keyword evidence="5" id="KW-1185">Reference proteome</keyword>
<evidence type="ECO:0000313" key="4">
    <source>
        <dbReference type="EMBL" id="RUL77534.1"/>
    </source>
</evidence>
<dbReference type="GO" id="GO:0004016">
    <property type="term" value="F:adenylate cyclase activity"/>
    <property type="evidence" value="ECO:0007669"/>
    <property type="project" value="TreeGrafter"/>
</dbReference>
<sequence length="1341" mass="147269">MLVENDSIDAVHWISLFLAARIVKAGRHRGVTGICEDRQGDRGPVDMQETKPQARLWVLGGWRMEIDGAPVGGPSYRKGWGLLAYLALENGWHTREKLGELFTARSAGYLRQLVSNLRSSLEQAGHATAVIAQRNLLRLNPCYSLWLDTEAFLSAAHGRVVPHDTDYESAITRMEQAAALYQGEFLSGLSLPDCPEFEDWLEVRRQHMLQQALALLDRLRHYCETAGQLDRALMHARRMLDWDAWNEAAHRHVMRLLAASGRTAAALAHYETCRWTLDRELGLAPEAETQQLHALIQSGSLATMATPVHELPVKAMAERRLVTILCCELEVPGEEDVEAIADASVQPRLRCHATLASASGHRVIAHGNRLLAYFGLPLARENAARTAVRTALSMLSQIEAPVAARIGIHTGIVITHTQSDEPDAAGIASGHAIGLTEKALAGQVVVSEPTQHLILGYFHLSSQGTLGRADTDKSIAIFRVEGATGADNRLDSAIRLSPLIGRETELATLFNLWQEARQGHRSSLLIRGDAGIGKSRLVRSLLDRLANESLAIFELRCLPEFSSTPFHPLLTLFTTLADFADDDTLPQKRDKTMDVLRTLSTLPNAVPAREALSLLTDVLHLGEGEAGCELTLTPLKQREKTFQLLLALLETLGHDKPTLLVVEDLHWCDPSTLDVLASHVQQGTAAPMLTLLTSRPDCGWQHTKATLDLPPLSTAQAMDLVCQLEADLAPKAVEQIVAWSDGIPLYVEEMARMNAQTQAHAPVPQASLSLQELLAARMDSKGPDAKATAQLAATLGRDFSLSLLQWLSPLQATSLQQALHALQQAGLVLSTGNGTYQFKHALIQDAAYQSLTRNGRVANHKRIVQGLRSAFSALVENQPEVLARHLALADEAREAIELWLKAGRWAARRSADREAAHHFQAGLALLPQLRDEREQARLELALQAGFGSVCVTLKGYGSQEAKQAFTRAVALMHDVEDDATTFPVIFGLWQGGIGERVTSAPIELAERLERIARASGDPSQQLVADYAYSNNLFWLGRHDDAARHAERAIATPASVQGEQLVARYGEDCRISSRCFLAWTLCFRGRPDEARKQMAQAVADARRLGHSHSLAFALAFAAQLQRHIGDAEEAERVLLELVQLADEHAMALWAAVAVGTLGWVRAVRGDEQALHDIHGSVQAAMIAMPLVVVTFRSYLTDALFRLGRFAEAISCIEETIARAEAYEDFHMLPEFLRQQAACIMTLDPRREDDAKALLVRALALAQQQNALLLELRVAADLALLPSERTDTSLALLQRTYARCHEGFDTPDVMRVACLLEALKGSNDEPVATEEEETHSWKIGLVC</sequence>